<dbReference type="PANTHER" id="PTHR30032">
    <property type="entry name" value="N-ACETYLMURAMOYL-L-ALANINE AMIDASE-RELATED"/>
    <property type="match status" value="1"/>
</dbReference>
<dbReference type="SUPFAM" id="SSF54001">
    <property type="entry name" value="Cysteine proteinases"/>
    <property type="match status" value="1"/>
</dbReference>
<evidence type="ECO:0000256" key="5">
    <source>
        <dbReference type="SAM" id="Phobius"/>
    </source>
</evidence>
<dbReference type="EMBL" id="VEVP01000024">
    <property type="protein sequence ID" value="TNU89776.1"/>
    <property type="molecule type" value="Genomic_DNA"/>
</dbReference>
<dbReference type="RefSeq" id="WP_139912768.1">
    <property type="nucleotide sequence ID" value="NZ_VEVP01000024.1"/>
</dbReference>
<keyword evidence="3" id="KW-0378">Hydrolase</keyword>
<sequence>MHGNSKRGQERKRCGSGCRVAAAESKTMFPLDIRRALALVFAGAFVCIAMLHPSRALAVGTSEYAGADMFETAAAEARAAYPGGSASAIIVGPGDAWVDALSAAGLAASRGPILFTDRGSLPQATAKALSDLKVRSVVVVGGTAAVSDAVVSQLSSRGIALERRLGGDDCYGTQMEVYGFGLEKGLWDGSTAIVATGGHFGDALSASPVAYARKAPVFLVEPGADLRGPQKRALLEGAERGGFSRVLAVGGPAAVSDLAYGFLELVAAVSSPGGACERAAGADQYATSAAVARWAVGNGVLSWDGAAFASGALPYDALAGSVLQGATGSVMLLVGNASSSTINLVVEQRGSISSIRYFGGTSAISSGIRSYIERSMEFGRVLPMGATRLSDGSYLWCNSGGVDRQDAIDRAMRIARSCLGIPYVWLGKYPEDGGMDCASFTWHVYTRNLGMDIGFETYDQINAGYRVRSINDAKPGDLILMYFGGWPNYNPLLPEHVVLYAGNGMIYEEPDFGMSCQYVPLSSKGFGRMEVRRIVSD</sequence>
<proteinExistence type="inferred from homology"/>
<evidence type="ECO:0000256" key="2">
    <source>
        <dbReference type="ARBA" id="ARBA00022670"/>
    </source>
</evidence>
<dbReference type="GO" id="GO:0008234">
    <property type="term" value="F:cysteine-type peptidase activity"/>
    <property type="evidence" value="ECO:0007669"/>
    <property type="project" value="UniProtKB-KW"/>
</dbReference>
<feature type="domain" description="NlpC/P60" evidence="6">
    <location>
        <begin position="405"/>
        <end position="537"/>
    </location>
</feature>
<keyword evidence="4" id="KW-0788">Thiol protease</keyword>
<dbReference type="InterPro" id="IPR007253">
    <property type="entry name" value="Cell_wall-bd_2"/>
</dbReference>
<dbReference type="Proteomes" id="UP000312594">
    <property type="component" value="Unassembled WGS sequence"/>
</dbReference>
<gene>
    <name evidence="7" type="ORF">FIC87_10585</name>
</gene>
<dbReference type="AlphaFoldDB" id="A0A5C5BSM1"/>
<feature type="transmembrane region" description="Helical" evidence="5">
    <location>
        <begin position="36"/>
        <end position="53"/>
    </location>
</feature>
<keyword evidence="2" id="KW-0645">Protease</keyword>
<evidence type="ECO:0000256" key="4">
    <source>
        <dbReference type="ARBA" id="ARBA00022807"/>
    </source>
</evidence>
<keyword evidence="5" id="KW-1133">Transmembrane helix</keyword>
<reference evidence="7 8" key="1">
    <citation type="journal article" date="2005" name="Appl. Environ. Microbiol.">
        <title>Intestinal bacterial communities that produce active estrogen-like compounds enterodiol and enterolactone in humans.</title>
        <authorList>
            <person name="Clavel T."/>
            <person name="Henderson G."/>
            <person name="Alpert C.A."/>
            <person name="Philippe C."/>
            <person name="Rigottier-Gois L."/>
            <person name="Dore J."/>
            <person name="Blaut M."/>
        </authorList>
    </citation>
    <scope>NUCLEOTIDE SEQUENCE [LARGE SCALE GENOMIC DNA]</scope>
    <source>
        <strain evidence="7 8">SECO-MT75m2</strain>
    </source>
</reference>
<dbReference type="InterPro" id="IPR051922">
    <property type="entry name" value="Bact_Sporulation_Assoc"/>
</dbReference>
<keyword evidence="5" id="KW-0472">Membrane</keyword>
<dbReference type="PANTHER" id="PTHR30032:SF8">
    <property type="entry name" value="GERMINATION-SPECIFIC N-ACETYLMURAMOYL-L-ALANINE AMIDASE"/>
    <property type="match status" value="1"/>
</dbReference>
<evidence type="ECO:0000256" key="3">
    <source>
        <dbReference type="ARBA" id="ARBA00022801"/>
    </source>
</evidence>
<evidence type="ECO:0000313" key="8">
    <source>
        <dbReference type="Proteomes" id="UP000312594"/>
    </source>
</evidence>
<evidence type="ECO:0000313" key="7">
    <source>
        <dbReference type="EMBL" id="TNU89776.1"/>
    </source>
</evidence>
<dbReference type="PROSITE" id="PS51935">
    <property type="entry name" value="NLPC_P60"/>
    <property type="match status" value="1"/>
</dbReference>
<comment type="similarity">
    <text evidence="1">Belongs to the peptidase C40 family.</text>
</comment>
<dbReference type="Pfam" id="PF04122">
    <property type="entry name" value="CW_binding_2"/>
    <property type="match status" value="3"/>
</dbReference>
<comment type="caution">
    <text evidence="7">The sequence shown here is derived from an EMBL/GenBank/DDBJ whole genome shotgun (WGS) entry which is preliminary data.</text>
</comment>
<evidence type="ECO:0000259" key="6">
    <source>
        <dbReference type="PROSITE" id="PS51935"/>
    </source>
</evidence>
<evidence type="ECO:0000256" key="1">
    <source>
        <dbReference type="ARBA" id="ARBA00007074"/>
    </source>
</evidence>
<dbReference type="InterPro" id="IPR000064">
    <property type="entry name" value="NLP_P60_dom"/>
</dbReference>
<keyword evidence="5" id="KW-0812">Transmembrane</keyword>
<dbReference type="InterPro" id="IPR038765">
    <property type="entry name" value="Papain-like_cys_pep_sf"/>
</dbReference>
<dbReference type="Pfam" id="PF00877">
    <property type="entry name" value="NLPC_P60"/>
    <property type="match status" value="1"/>
</dbReference>
<dbReference type="GO" id="GO:0006508">
    <property type="term" value="P:proteolysis"/>
    <property type="evidence" value="ECO:0007669"/>
    <property type="project" value="UniProtKB-KW"/>
</dbReference>
<organism evidence="7 8">
    <name type="scientific">Eggerthella lenta</name>
    <name type="common">Eubacterium lentum</name>
    <dbReference type="NCBI Taxonomy" id="84112"/>
    <lineage>
        <taxon>Bacteria</taxon>
        <taxon>Bacillati</taxon>
        <taxon>Actinomycetota</taxon>
        <taxon>Coriobacteriia</taxon>
        <taxon>Eggerthellales</taxon>
        <taxon>Eggerthellaceae</taxon>
        <taxon>Eggerthella</taxon>
    </lineage>
</organism>
<protein>
    <recommendedName>
        <fullName evidence="6">NlpC/P60 domain-containing protein</fullName>
    </recommendedName>
</protein>
<name>A0A5C5BSM1_EGGLN</name>
<dbReference type="Gene3D" id="3.90.1720.10">
    <property type="entry name" value="endopeptidase domain like (from Nostoc punctiforme)"/>
    <property type="match status" value="1"/>
</dbReference>
<accession>A0A5C5BSM1</accession>